<comment type="caution">
    <text evidence="9">The sequence shown here is derived from an EMBL/GenBank/DDBJ whole genome shotgun (WGS) entry which is preliminary data.</text>
</comment>
<evidence type="ECO:0000256" key="3">
    <source>
        <dbReference type="ARBA" id="ARBA00023125"/>
    </source>
</evidence>
<evidence type="ECO:0000259" key="8">
    <source>
        <dbReference type="PROSITE" id="PS50888"/>
    </source>
</evidence>
<protein>
    <recommendedName>
        <fullName evidence="8">BHLH domain-containing protein</fullName>
    </recommendedName>
</protein>
<dbReference type="Proteomes" id="UP000825729">
    <property type="component" value="Unassembled WGS sequence"/>
</dbReference>
<evidence type="ECO:0000313" key="10">
    <source>
        <dbReference type="Proteomes" id="UP000825729"/>
    </source>
</evidence>
<dbReference type="PANTHER" id="PTHR16223">
    <property type="entry name" value="TRANSCRIPTION FACTOR BHLH83-RELATED"/>
    <property type="match status" value="1"/>
</dbReference>
<dbReference type="GO" id="GO:0005634">
    <property type="term" value="C:nucleus"/>
    <property type="evidence" value="ECO:0007669"/>
    <property type="project" value="UniProtKB-SubCell"/>
</dbReference>
<dbReference type="InterPro" id="IPR036638">
    <property type="entry name" value="HLH_DNA-bd_sf"/>
</dbReference>
<dbReference type="EMBL" id="JAINDJ010000004">
    <property type="protein sequence ID" value="KAG9450685.1"/>
    <property type="molecule type" value="Genomic_DNA"/>
</dbReference>
<name>A0AAV7ERG1_ARIFI</name>
<keyword evidence="5" id="KW-0539">Nucleus</keyword>
<dbReference type="SUPFAM" id="SSF47459">
    <property type="entry name" value="HLH, helix-loop-helix DNA-binding domain"/>
    <property type="match status" value="1"/>
</dbReference>
<feature type="coiled-coil region" evidence="6">
    <location>
        <begin position="110"/>
        <end position="145"/>
    </location>
</feature>
<dbReference type="AlphaFoldDB" id="A0AAV7ERG1"/>
<dbReference type="FunFam" id="4.10.280.10:FF:000021">
    <property type="entry name" value="Transcription factor bHLH130 family"/>
    <property type="match status" value="1"/>
</dbReference>
<organism evidence="9 10">
    <name type="scientific">Aristolochia fimbriata</name>
    <name type="common">White veined hardy Dutchman's pipe vine</name>
    <dbReference type="NCBI Taxonomy" id="158543"/>
    <lineage>
        <taxon>Eukaryota</taxon>
        <taxon>Viridiplantae</taxon>
        <taxon>Streptophyta</taxon>
        <taxon>Embryophyta</taxon>
        <taxon>Tracheophyta</taxon>
        <taxon>Spermatophyta</taxon>
        <taxon>Magnoliopsida</taxon>
        <taxon>Magnoliidae</taxon>
        <taxon>Piperales</taxon>
        <taxon>Aristolochiaceae</taxon>
        <taxon>Aristolochia</taxon>
    </lineage>
</organism>
<keyword evidence="4" id="KW-0804">Transcription</keyword>
<evidence type="ECO:0000256" key="2">
    <source>
        <dbReference type="ARBA" id="ARBA00023015"/>
    </source>
</evidence>
<dbReference type="GO" id="GO:0000978">
    <property type="term" value="F:RNA polymerase II cis-regulatory region sequence-specific DNA binding"/>
    <property type="evidence" value="ECO:0007669"/>
    <property type="project" value="TreeGrafter"/>
</dbReference>
<evidence type="ECO:0000256" key="7">
    <source>
        <dbReference type="SAM" id="MobiDB-lite"/>
    </source>
</evidence>
<dbReference type="SMART" id="SM00353">
    <property type="entry name" value="HLH"/>
    <property type="match status" value="1"/>
</dbReference>
<sequence>MSMSARVFWGIEGPTSRAISVRSMAILEVSSRTVAPAPVASAYIKSQTAPLISISEFNDISRWDLDFIGRSIKSGEKSRRSISCRERSASWSWKRWFWSSGRPLESSTRIEKEKSEREKAKVQAKDEFEKNRQAMDSELHRHNQLMRFRSAPSSLLADFVEEGCKDFVPRSSSPETDAMIERFISNSASPDLHEITDKPLANQRSSQFIEAELTQQNGFHQTATHMIYPPPAPLPPHSPGMDNSFRGMNSMAMETTPVKGSGNSSNLIRHSSSPAGLFSNVMDGYGVMRGVPHYRGGSGANANADVPTPPSRLKNQLNFSSRQGSAPGLLSQISELGAENLGPNSEDGNQGSGNNGGRCYMPSFPMSSWDDTSLVSENFTGLKRVREINGKLISDSQGGESGGLSHQFSLPKTSSELAAVEKFLQLHDSVPCKIRAKRGCATHPRSIAERVRRTKISERMRKLQELVPNMDKQTNTADMLDLAVDYIKDLQKQVKMLSENRASCTCSNKPKPYPTPASS</sequence>
<dbReference type="PANTHER" id="PTHR16223:SF125">
    <property type="entry name" value="OS08G0506700 PROTEIN"/>
    <property type="match status" value="1"/>
</dbReference>
<evidence type="ECO:0000256" key="5">
    <source>
        <dbReference type="ARBA" id="ARBA00023242"/>
    </source>
</evidence>
<keyword evidence="6" id="KW-0175">Coiled coil</keyword>
<dbReference type="PROSITE" id="PS50888">
    <property type="entry name" value="BHLH"/>
    <property type="match status" value="1"/>
</dbReference>
<reference evidence="9 10" key="1">
    <citation type="submission" date="2021-07" db="EMBL/GenBank/DDBJ databases">
        <title>The Aristolochia fimbriata genome: insights into angiosperm evolution, floral development and chemical biosynthesis.</title>
        <authorList>
            <person name="Jiao Y."/>
        </authorList>
    </citation>
    <scope>NUCLEOTIDE SEQUENCE [LARGE SCALE GENOMIC DNA]</scope>
    <source>
        <strain evidence="9">IBCAS-2021</strain>
        <tissue evidence="9">Leaf</tissue>
    </source>
</reference>
<feature type="domain" description="BHLH" evidence="8">
    <location>
        <begin position="440"/>
        <end position="490"/>
    </location>
</feature>
<feature type="region of interest" description="Disordered" evidence="7">
    <location>
        <begin position="296"/>
        <end position="359"/>
    </location>
</feature>
<comment type="subcellular location">
    <subcellularLocation>
        <location evidence="1">Nucleus</location>
    </subcellularLocation>
</comment>
<proteinExistence type="predicted"/>
<keyword evidence="10" id="KW-1185">Reference proteome</keyword>
<dbReference type="Pfam" id="PF00010">
    <property type="entry name" value="HLH"/>
    <property type="match status" value="1"/>
</dbReference>
<dbReference type="GO" id="GO:0000981">
    <property type="term" value="F:DNA-binding transcription factor activity, RNA polymerase II-specific"/>
    <property type="evidence" value="ECO:0007669"/>
    <property type="project" value="TreeGrafter"/>
</dbReference>
<dbReference type="InterPro" id="IPR011598">
    <property type="entry name" value="bHLH_dom"/>
</dbReference>
<evidence type="ECO:0000256" key="1">
    <source>
        <dbReference type="ARBA" id="ARBA00004123"/>
    </source>
</evidence>
<evidence type="ECO:0000256" key="4">
    <source>
        <dbReference type="ARBA" id="ARBA00023163"/>
    </source>
</evidence>
<evidence type="ECO:0000313" key="9">
    <source>
        <dbReference type="EMBL" id="KAG9450685.1"/>
    </source>
</evidence>
<keyword evidence="3" id="KW-0238">DNA-binding</keyword>
<dbReference type="Gene3D" id="4.10.280.10">
    <property type="entry name" value="Helix-loop-helix DNA-binding domain"/>
    <property type="match status" value="1"/>
</dbReference>
<dbReference type="GO" id="GO:0046983">
    <property type="term" value="F:protein dimerization activity"/>
    <property type="evidence" value="ECO:0007669"/>
    <property type="project" value="InterPro"/>
</dbReference>
<keyword evidence="2" id="KW-0805">Transcription regulation</keyword>
<gene>
    <name evidence="9" type="ORF">H6P81_010650</name>
</gene>
<dbReference type="InterPro" id="IPR045843">
    <property type="entry name" value="IND-like"/>
</dbReference>
<accession>A0AAV7ERG1</accession>
<evidence type="ECO:0000256" key="6">
    <source>
        <dbReference type="SAM" id="Coils"/>
    </source>
</evidence>
<feature type="compositionally biased region" description="Polar residues" evidence="7">
    <location>
        <begin position="313"/>
        <end position="324"/>
    </location>
</feature>